<dbReference type="Pfam" id="PF13920">
    <property type="entry name" value="zf-C3HC4_3"/>
    <property type="match status" value="1"/>
</dbReference>
<sequence length="222" mass="27350">MFIEQIKRLRNNQRIQQNYFVFMDFIKELCEICFNDESRTVEMNCKHKICLECFKIAVLPKEICPFCKQIVNKVLIENKIQDISEFEKPIEKEQDFFEESHFELVNEQFFDEDIRILMNNQNRANQYMMRTIRQTDQQFNLKWFIYDQISEQISNLKFRNSLEMFQEINNLNICLNLILSNNWDQIQFKDYKEAYNLQNLEENYQFIIQNKVKKNKKRKQKQ</sequence>
<gene>
    <name evidence="3" type="ORF">PSON_ATCC_30995.1.T0060236</name>
</gene>
<feature type="domain" description="RING-type" evidence="2">
    <location>
        <begin position="30"/>
        <end position="68"/>
    </location>
</feature>
<reference evidence="3" key="1">
    <citation type="submission" date="2021-01" db="EMBL/GenBank/DDBJ databases">
        <authorList>
            <consortium name="Genoscope - CEA"/>
            <person name="William W."/>
        </authorList>
    </citation>
    <scope>NUCLEOTIDE SEQUENCE</scope>
</reference>
<organism evidence="3 4">
    <name type="scientific">Paramecium sonneborni</name>
    <dbReference type="NCBI Taxonomy" id="65129"/>
    <lineage>
        <taxon>Eukaryota</taxon>
        <taxon>Sar</taxon>
        <taxon>Alveolata</taxon>
        <taxon>Ciliophora</taxon>
        <taxon>Intramacronucleata</taxon>
        <taxon>Oligohymenophorea</taxon>
        <taxon>Peniculida</taxon>
        <taxon>Parameciidae</taxon>
        <taxon>Paramecium</taxon>
    </lineage>
</organism>
<keyword evidence="1" id="KW-0862">Zinc</keyword>
<dbReference type="AlphaFoldDB" id="A0A8S1K8W1"/>
<keyword evidence="1" id="KW-0863">Zinc-finger</keyword>
<dbReference type="SMART" id="SM00184">
    <property type="entry name" value="RING"/>
    <property type="match status" value="1"/>
</dbReference>
<name>A0A8S1K8W1_9CILI</name>
<evidence type="ECO:0000259" key="2">
    <source>
        <dbReference type="PROSITE" id="PS50089"/>
    </source>
</evidence>
<keyword evidence="1" id="KW-0479">Metal-binding</keyword>
<evidence type="ECO:0000256" key="1">
    <source>
        <dbReference type="PROSITE-ProRule" id="PRU00175"/>
    </source>
</evidence>
<dbReference type="GO" id="GO:0008270">
    <property type="term" value="F:zinc ion binding"/>
    <property type="evidence" value="ECO:0007669"/>
    <property type="project" value="UniProtKB-KW"/>
</dbReference>
<keyword evidence="4" id="KW-1185">Reference proteome</keyword>
<dbReference type="InterPro" id="IPR001841">
    <property type="entry name" value="Znf_RING"/>
</dbReference>
<protein>
    <recommendedName>
        <fullName evidence="2">RING-type domain-containing protein</fullName>
    </recommendedName>
</protein>
<evidence type="ECO:0000313" key="4">
    <source>
        <dbReference type="Proteomes" id="UP000692954"/>
    </source>
</evidence>
<dbReference type="OrthoDB" id="316226at2759"/>
<dbReference type="PROSITE" id="PS50089">
    <property type="entry name" value="ZF_RING_2"/>
    <property type="match status" value="1"/>
</dbReference>
<comment type="caution">
    <text evidence="3">The sequence shown here is derived from an EMBL/GenBank/DDBJ whole genome shotgun (WGS) entry which is preliminary data.</text>
</comment>
<proteinExistence type="predicted"/>
<accession>A0A8S1K8W1</accession>
<dbReference type="EMBL" id="CAJJDN010000006">
    <property type="protein sequence ID" value="CAD8052040.1"/>
    <property type="molecule type" value="Genomic_DNA"/>
</dbReference>
<evidence type="ECO:0000313" key="3">
    <source>
        <dbReference type="EMBL" id="CAD8052040.1"/>
    </source>
</evidence>
<dbReference type="Proteomes" id="UP000692954">
    <property type="component" value="Unassembled WGS sequence"/>
</dbReference>
<dbReference type="CDD" id="cd16449">
    <property type="entry name" value="RING-HC"/>
    <property type="match status" value="1"/>
</dbReference>